<comment type="caution">
    <text evidence="6">The sequence shown here is derived from an EMBL/GenBank/DDBJ whole genome shotgun (WGS) entry which is preliminary data.</text>
</comment>
<dbReference type="InterPro" id="IPR036388">
    <property type="entry name" value="WH-like_DNA-bd_sf"/>
</dbReference>
<dbReference type="CDD" id="cd08474">
    <property type="entry name" value="PBP2_CrgA_like_5"/>
    <property type="match status" value="1"/>
</dbReference>
<sequence length="306" mass="33390">MKPDFTVEPSLLPALAAFACVARHASFRHAAIELAVSPSALSQTIRNLERRLGTRLLQRTTRRVGLTEAGQRLLQDTAPALARIGEALYAVEANRDVATGQLRITAPRFAIEYLLLPHLPAFHAAYPQVEVELSMQAAMVDVVGEGFDAGIRLGESLADGMIALPLGPPLRWTVVAAPSYLQQHGTPQTPEALIGHACIRHRNSNGRVMPWEFSRDGRDFTLDVSGPLLLNDSTLALQAAREGVGLLQVFEAIARADLAAGRLHSLLDDWQPPFAGFHLYYPSREQLAPKLRVFLDFMRAANAPAT</sequence>
<dbReference type="Gene3D" id="1.10.10.10">
    <property type="entry name" value="Winged helix-like DNA-binding domain superfamily/Winged helix DNA-binding domain"/>
    <property type="match status" value="1"/>
</dbReference>
<gene>
    <name evidence="6" type="ORF">ABB27_01225</name>
</gene>
<dbReference type="PATRIC" id="fig|405446.3.peg.2486"/>
<evidence type="ECO:0000256" key="1">
    <source>
        <dbReference type="ARBA" id="ARBA00009437"/>
    </source>
</evidence>
<accession>A0A0R0CQY8</accession>
<evidence type="ECO:0000313" key="7">
    <source>
        <dbReference type="Proteomes" id="UP000051863"/>
    </source>
</evidence>
<dbReference type="PANTHER" id="PTHR30537">
    <property type="entry name" value="HTH-TYPE TRANSCRIPTIONAL REGULATOR"/>
    <property type="match status" value="1"/>
</dbReference>
<dbReference type="Pfam" id="PF03466">
    <property type="entry name" value="LysR_substrate"/>
    <property type="match status" value="1"/>
</dbReference>
<keyword evidence="7" id="KW-1185">Reference proteome</keyword>
<evidence type="ECO:0000256" key="3">
    <source>
        <dbReference type="ARBA" id="ARBA00023125"/>
    </source>
</evidence>
<dbReference type="GO" id="GO:0003700">
    <property type="term" value="F:DNA-binding transcription factor activity"/>
    <property type="evidence" value="ECO:0007669"/>
    <property type="project" value="InterPro"/>
</dbReference>
<keyword evidence="2" id="KW-0805">Transcription regulation</keyword>
<dbReference type="RefSeq" id="WP_057626407.1">
    <property type="nucleotide sequence ID" value="NZ_LDJJ01000005.1"/>
</dbReference>
<dbReference type="Pfam" id="PF00126">
    <property type="entry name" value="HTH_1"/>
    <property type="match status" value="1"/>
</dbReference>
<dbReference type="FunFam" id="1.10.10.10:FF:000001">
    <property type="entry name" value="LysR family transcriptional regulator"/>
    <property type="match status" value="1"/>
</dbReference>
<dbReference type="PANTHER" id="PTHR30537:SF1">
    <property type="entry name" value="HTH-TYPE TRANSCRIPTIONAL REGULATOR PGRR"/>
    <property type="match status" value="1"/>
</dbReference>
<dbReference type="EMBL" id="LDJJ01000005">
    <property type="protein sequence ID" value="KRG72317.1"/>
    <property type="molecule type" value="Genomic_DNA"/>
</dbReference>
<dbReference type="GO" id="GO:0006351">
    <property type="term" value="P:DNA-templated transcription"/>
    <property type="evidence" value="ECO:0007669"/>
    <property type="project" value="TreeGrafter"/>
</dbReference>
<comment type="similarity">
    <text evidence="1">Belongs to the LysR transcriptional regulatory family.</text>
</comment>
<evidence type="ECO:0000256" key="4">
    <source>
        <dbReference type="ARBA" id="ARBA00023163"/>
    </source>
</evidence>
<dbReference type="OrthoDB" id="9810065at2"/>
<dbReference type="SUPFAM" id="SSF46785">
    <property type="entry name" value="Winged helix' DNA-binding domain"/>
    <property type="match status" value="1"/>
</dbReference>
<organism evidence="6 7">
    <name type="scientific">Stenotrophomonas terrae</name>
    <dbReference type="NCBI Taxonomy" id="405446"/>
    <lineage>
        <taxon>Bacteria</taxon>
        <taxon>Pseudomonadati</taxon>
        <taxon>Pseudomonadota</taxon>
        <taxon>Gammaproteobacteria</taxon>
        <taxon>Lysobacterales</taxon>
        <taxon>Lysobacteraceae</taxon>
        <taxon>Stenotrophomonas</taxon>
    </lineage>
</organism>
<dbReference type="InterPro" id="IPR005119">
    <property type="entry name" value="LysR_subst-bd"/>
</dbReference>
<feature type="domain" description="HTH lysR-type" evidence="5">
    <location>
        <begin position="12"/>
        <end position="67"/>
    </location>
</feature>
<dbReference type="PROSITE" id="PS51257">
    <property type="entry name" value="PROKAR_LIPOPROTEIN"/>
    <property type="match status" value="1"/>
</dbReference>
<evidence type="ECO:0000259" key="5">
    <source>
        <dbReference type="PROSITE" id="PS50931"/>
    </source>
</evidence>
<evidence type="ECO:0000313" key="6">
    <source>
        <dbReference type="EMBL" id="KRG72317.1"/>
    </source>
</evidence>
<keyword evidence="3" id="KW-0238">DNA-binding</keyword>
<proteinExistence type="inferred from homology"/>
<dbReference type="PROSITE" id="PS50931">
    <property type="entry name" value="HTH_LYSR"/>
    <property type="match status" value="1"/>
</dbReference>
<dbReference type="GO" id="GO:0043565">
    <property type="term" value="F:sequence-specific DNA binding"/>
    <property type="evidence" value="ECO:0007669"/>
    <property type="project" value="TreeGrafter"/>
</dbReference>
<dbReference type="Proteomes" id="UP000051863">
    <property type="component" value="Unassembled WGS sequence"/>
</dbReference>
<protein>
    <submittedName>
        <fullName evidence="6">LysR family transcriptional regulator</fullName>
    </submittedName>
</protein>
<name>A0A0R0CQY8_9GAMM</name>
<dbReference type="Gene3D" id="3.40.190.290">
    <property type="match status" value="1"/>
</dbReference>
<dbReference type="SUPFAM" id="SSF53850">
    <property type="entry name" value="Periplasmic binding protein-like II"/>
    <property type="match status" value="1"/>
</dbReference>
<dbReference type="InterPro" id="IPR058163">
    <property type="entry name" value="LysR-type_TF_proteobact-type"/>
</dbReference>
<keyword evidence="4" id="KW-0804">Transcription</keyword>
<dbReference type="InterPro" id="IPR036390">
    <property type="entry name" value="WH_DNA-bd_sf"/>
</dbReference>
<dbReference type="InterPro" id="IPR000847">
    <property type="entry name" value="LysR_HTH_N"/>
</dbReference>
<dbReference type="AlphaFoldDB" id="A0A0R0CQY8"/>
<reference evidence="6 7" key="1">
    <citation type="submission" date="2015-05" db="EMBL/GenBank/DDBJ databases">
        <title>Genome sequencing and analysis of members of genus Stenotrophomonas.</title>
        <authorList>
            <person name="Patil P.P."/>
            <person name="Midha S."/>
            <person name="Patil P.B."/>
        </authorList>
    </citation>
    <scope>NUCLEOTIDE SEQUENCE [LARGE SCALE GENOMIC DNA]</scope>
    <source>
        <strain evidence="6 7">DSM 18941</strain>
    </source>
</reference>
<evidence type="ECO:0000256" key="2">
    <source>
        <dbReference type="ARBA" id="ARBA00023015"/>
    </source>
</evidence>